<reference evidence="1" key="1">
    <citation type="submission" date="2023-08" db="EMBL/GenBank/DDBJ databases">
        <authorList>
            <person name="Chen Y."/>
            <person name="Shah S."/>
            <person name="Dougan E. K."/>
            <person name="Thang M."/>
            <person name="Chan C."/>
        </authorList>
    </citation>
    <scope>NUCLEOTIDE SEQUENCE</scope>
</reference>
<dbReference type="EMBL" id="CAUJNA010003168">
    <property type="protein sequence ID" value="CAJ1395496.1"/>
    <property type="molecule type" value="Genomic_DNA"/>
</dbReference>
<comment type="caution">
    <text evidence="1">The sequence shown here is derived from an EMBL/GenBank/DDBJ whole genome shotgun (WGS) entry which is preliminary data.</text>
</comment>
<organism evidence="1 2">
    <name type="scientific">Effrenium voratum</name>
    <dbReference type="NCBI Taxonomy" id="2562239"/>
    <lineage>
        <taxon>Eukaryota</taxon>
        <taxon>Sar</taxon>
        <taxon>Alveolata</taxon>
        <taxon>Dinophyceae</taxon>
        <taxon>Suessiales</taxon>
        <taxon>Symbiodiniaceae</taxon>
        <taxon>Effrenium</taxon>
    </lineage>
</organism>
<evidence type="ECO:0000313" key="1">
    <source>
        <dbReference type="EMBL" id="CAJ1395496.1"/>
    </source>
</evidence>
<protein>
    <submittedName>
        <fullName evidence="1">Uncharacterized protein</fullName>
    </submittedName>
</protein>
<sequence>MKVSPTALKLARQIGALAKEPDEEAPLIISQLCTLFGILRPYAQGELKSDPLRCAVFVADVMFLIHSLSQVPGSLRPSQALKRKGEEQLGQMLQYQQEGVKAALGGAALSGGFVGAEAALGSAGQRLKSCCQGLAPLPSRLRHQAARRVLESFCEELLGKMLEPKRQAGPALNALGALNRGNVTRLLAGTEEFREVLAGLKAPQSASGALDAEEVSAAVTLLSTGQAMVRQSLQAASLSVDPEVRGYAALGVAADLLGSDFGRFLERRKVLLKAMQKEEVLKLMQLSWRDEALTPEEAWRTLTSAS</sequence>
<dbReference type="AlphaFoldDB" id="A0AA36N9P1"/>
<keyword evidence="2" id="KW-1185">Reference proteome</keyword>
<accession>A0AA36N9P1</accession>
<dbReference type="Proteomes" id="UP001178507">
    <property type="component" value="Unassembled WGS sequence"/>
</dbReference>
<evidence type="ECO:0000313" key="2">
    <source>
        <dbReference type="Proteomes" id="UP001178507"/>
    </source>
</evidence>
<proteinExistence type="predicted"/>
<name>A0AA36N9P1_9DINO</name>
<gene>
    <name evidence="1" type="ORF">EVOR1521_LOCUS19921</name>
</gene>